<comment type="similarity">
    <text evidence="1 8">Belongs to the PDK/BCKDK protein kinase family.</text>
</comment>
<name>A0ABM1EY50_PRICU</name>
<dbReference type="InterPro" id="IPR003594">
    <property type="entry name" value="HATPase_dom"/>
</dbReference>
<dbReference type="Pfam" id="PF02518">
    <property type="entry name" value="HATPase_c"/>
    <property type="match status" value="1"/>
</dbReference>
<keyword evidence="10" id="KW-1185">Reference proteome</keyword>
<keyword evidence="2 8" id="KW-0808">Transferase</keyword>
<reference evidence="11" key="1">
    <citation type="submission" date="2025-08" db="UniProtKB">
        <authorList>
            <consortium name="RefSeq"/>
        </authorList>
    </citation>
    <scope>IDENTIFICATION</scope>
</reference>
<dbReference type="PANTHER" id="PTHR11947:SF3">
    <property type="entry name" value="[PYRUVATE DEHYDROGENASE (ACETYL-TRANSFERRING)] KINASE, MITOCHONDRIAL"/>
    <property type="match status" value="1"/>
</dbReference>
<dbReference type="RefSeq" id="XP_014677121.1">
    <property type="nucleotide sequence ID" value="XM_014821635.1"/>
</dbReference>
<evidence type="ECO:0000256" key="1">
    <source>
        <dbReference type="ARBA" id="ARBA00006155"/>
    </source>
</evidence>
<evidence type="ECO:0000256" key="4">
    <source>
        <dbReference type="ARBA" id="ARBA00022777"/>
    </source>
</evidence>
<evidence type="ECO:0000256" key="3">
    <source>
        <dbReference type="ARBA" id="ARBA00022741"/>
    </source>
</evidence>
<dbReference type="InterPro" id="IPR036890">
    <property type="entry name" value="HATPase_C_sf"/>
</dbReference>
<dbReference type="PANTHER" id="PTHR11947">
    <property type="entry name" value="PYRUVATE DEHYDROGENASE KINASE"/>
    <property type="match status" value="1"/>
</dbReference>
<dbReference type="Pfam" id="PF10436">
    <property type="entry name" value="BCDHK_Adom3"/>
    <property type="match status" value="1"/>
</dbReference>
<dbReference type="InterPro" id="IPR036784">
    <property type="entry name" value="AK/P_DHK_N_sf"/>
</dbReference>
<dbReference type="SUPFAM" id="SSF69012">
    <property type="entry name" value="alpha-ketoacid dehydrogenase kinase, N-terminal domain"/>
    <property type="match status" value="1"/>
</dbReference>
<accession>A0ABM1EY50</accession>
<evidence type="ECO:0000256" key="5">
    <source>
        <dbReference type="ARBA" id="ARBA00022840"/>
    </source>
</evidence>
<evidence type="ECO:0000313" key="11">
    <source>
        <dbReference type="RefSeq" id="XP_014677121.1"/>
    </source>
</evidence>
<dbReference type="InterPro" id="IPR018955">
    <property type="entry name" value="BCDHK/PDK_N"/>
</dbReference>
<keyword evidence="3 8" id="KW-0547">Nucleotide-binding</keyword>
<keyword evidence="4 8" id="KW-0418">Kinase</keyword>
<dbReference type="GeneID" id="106816990"/>
<keyword evidence="5 8" id="KW-0067">ATP-binding</keyword>
<evidence type="ECO:0000256" key="8">
    <source>
        <dbReference type="RuleBase" id="RU366032"/>
    </source>
</evidence>
<organism evidence="10 11">
    <name type="scientific">Priapulus caudatus</name>
    <name type="common">Priapulid worm</name>
    <dbReference type="NCBI Taxonomy" id="37621"/>
    <lineage>
        <taxon>Eukaryota</taxon>
        <taxon>Metazoa</taxon>
        <taxon>Ecdysozoa</taxon>
        <taxon>Scalidophora</taxon>
        <taxon>Priapulida</taxon>
        <taxon>Priapulimorpha</taxon>
        <taxon>Priapulimorphida</taxon>
        <taxon>Priapulidae</taxon>
        <taxon>Priapulus</taxon>
    </lineage>
</organism>
<dbReference type="Gene3D" id="1.20.140.20">
    <property type="entry name" value="Alpha-ketoacid/pyruvate dehydrogenase kinase, N-terminal domain"/>
    <property type="match status" value="1"/>
</dbReference>
<dbReference type="SMART" id="SM00387">
    <property type="entry name" value="HATPase_c"/>
    <property type="match status" value="1"/>
</dbReference>
<dbReference type="CDD" id="cd16929">
    <property type="entry name" value="HATPase_PDK-like"/>
    <property type="match status" value="1"/>
</dbReference>
<dbReference type="PROSITE" id="PS50109">
    <property type="entry name" value="HIS_KIN"/>
    <property type="match status" value="1"/>
</dbReference>
<dbReference type="InterPro" id="IPR005467">
    <property type="entry name" value="His_kinase_dom"/>
</dbReference>
<dbReference type="Gene3D" id="3.30.565.10">
    <property type="entry name" value="Histidine kinase-like ATPase, C-terminal domain"/>
    <property type="match status" value="1"/>
</dbReference>
<evidence type="ECO:0000256" key="7">
    <source>
        <dbReference type="ARBA" id="ARBA00048201"/>
    </source>
</evidence>
<gene>
    <name evidence="11" type="primary">LOC106816990</name>
</gene>
<protein>
    <recommendedName>
        <fullName evidence="8">Protein-serine/threonine kinase</fullName>
        <ecNumber evidence="8">2.7.11.-</ecNumber>
    </recommendedName>
</protein>
<evidence type="ECO:0000313" key="10">
    <source>
        <dbReference type="Proteomes" id="UP000695022"/>
    </source>
</evidence>
<comment type="subcellular location">
    <subcellularLocation>
        <location evidence="8">Mitochondrion matrix</location>
    </subcellularLocation>
</comment>
<proteinExistence type="inferred from homology"/>
<dbReference type="SUPFAM" id="SSF55874">
    <property type="entry name" value="ATPase domain of HSP90 chaperone/DNA topoisomerase II/histidine kinase"/>
    <property type="match status" value="1"/>
</dbReference>
<dbReference type="InterPro" id="IPR039028">
    <property type="entry name" value="BCKD/PDK"/>
</dbReference>
<comment type="catalytic activity">
    <reaction evidence="7">
        <text>L-seryl-[pyruvate dehydrogenase E1 alpha subunit] + ATP = O-phospho-L-seryl-[pyruvate dehydrogenase E1 alpha subunit] + ADP + H(+)</text>
        <dbReference type="Rhea" id="RHEA:23052"/>
        <dbReference type="Rhea" id="RHEA-COMP:13689"/>
        <dbReference type="Rhea" id="RHEA-COMP:13690"/>
        <dbReference type="ChEBI" id="CHEBI:15378"/>
        <dbReference type="ChEBI" id="CHEBI:29999"/>
        <dbReference type="ChEBI" id="CHEBI:30616"/>
        <dbReference type="ChEBI" id="CHEBI:83421"/>
        <dbReference type="ChEBI" id="CHEBI:456216"/>
        <dbReference type="EC" id="2.7.11.2"/>
    </reaction>
</comment>
<evidence type="ECO:0000259" key="9">
    <source>
        <dbReference type="PROSITE" id="PS50109"/>
    </source>
</evidence>
<evidence type="ECO:0000256" key="2">
    <source>
        <dbReference type="ARBA" id="ARBA00022679"/>
    </source>
</evidence>
<dbReference type="EC" id="2.7.11.-" evidence="8"/>
<sequence length="429" mass="48469">MRLTRRLLGDVSKTLKVLDFFSQYNPSPLSIKQFIDFGQNACERKSFLFLRKELPVRLANIMKEISLLPENLQHMPSVEMVQSWYVQSFADLVTFVKVEGDNEDDLNRFCETLDRVKDRHRSVVETMAQGVMEMRDSHGFDNTTENSIQYFLDRLYMSRIGIRMLINQHSLLFGKNIVSPSKHIGSIDPSCNVVGVLKDAYDNARFLCDQYYMDSPDLEINMNNGSTLPQVIEMCYVPSHLYHILFELFKNSMRAVMECHVDAENHPSIKATVCLGTEDVTIKISDAGGGIPRSRTDLLFQYLYSTAPRPDSSDVNVSAPLAGYGYGLPLSRLYARYFQGDLQLYSSEGYGSDAMVYLKALSSEANELLPVFNKTTTKFYKQGITMSDWTSSQSVYSNGNARGFSAQAVRSYRTGPCRQHCLTAGAALV</sequence>
<evidence type="ECO:0000256" key="6">
    <source>
        <dbReference type="ARBA" id="ARBA00023128"/>
    </source>
</evidence>
<feature type="domain" description="Histidine kinase" evidence="9">
    <location>
        <begin position="238"/>
        <end position="362"/>
    </location>
</feature>
<dbReference type="Proteomes" id="UP000695022">
    <property type="component" value="Unplaced"/>
</dbReference>
<keyword evidence="6 8" id="KW-0496">Mitochondrion</keyword>